<dbReference type="Pfam" id="PF05232">
    <property type="entry name" value="BTP"/>
    <property type="match status" value="2"/>
</dbReference>
<feature type="transmembrane region" description="Helical" evidence="1">
    <location>
        <begin position="78"/>
        <end position="99"/>
    </location>
</feature>
<feature type="domain" description="Chlorhexidine efflux transporter" evidence="2">
    <location>
        <begin position="72"/>
        <end position="134"/>
    </location>
</feature>
<feature type="transmembrane region" description="Helical" evidence="1">
    <location>
        <begin position="12"/>
        <end position="31"/>
    </location>
</feature>
<reference evidence="3 4" key="1">
    <citation type="submission" date="2019-09" db="EMBL/GenBank/DDBJ databases">
        <authorList>
            <person name="Park J.-S."/>
            <person name="Choi H.-J."/>
        </authorList>
    </citation>
    <scope>NUCLEOTIDE SEQUENCE [LARGE SCALE GENOMIC DNA]</scope>
    <source>
        <strain evidence="3 4">176SS1-4</strain>
    </source>
</reference>
<evidence type="ECO:0000313" key="3">
    <source>
        <dbReference type="EMBL" id="KAA9009024.1"/>
    </source>
</evidence>
<feature type="domain" description="Chlorhexidine efflux transporter" evidence="2">
    <location>
        <begin position="2"/>
        <end position="63"/>
    </location>
</feature>
<comment type="caution">
    <text evidence="3">The sequence shown here is derived from an EMBL/GenBank/DDBJ whole genome shotgun (WGS) entry which is preliminary data.</text>
</comment>
<feature type="transmembrane region" description="Helical" evidence="1">
    <location>
        <begin position="105"/>
        <end position="129"/>
    </location>
</feature>
<keyword evidence="1" id="KW-0472">Membrane</keyword>
<accession>A0A5J5GNA1</accession>
<dbReference type="AlphaFoldDB" id="A0A5J5GNA1"/>
<dbReference type="EMBL" id="VYQE01000002">
    <property type="protein sequence ID" value="KAA9009024.1"/>
    <property type="molecule type" value="Genomic_DNA"/>
</dbReference>
<feature type="transmembrane region" description="Helical" evidence="1">
    <location>
        <begin position="37"/>
        <end position="57"/>
    </location>
</feature>
<evidence type="ECO:0000313" key="4">
    <source>
        <dbReference type="Proteomes" id="UP000326554"/>
    </source>
</evidence>
<dbReference type="RefSeq" id="WP_150444557.1">
    <property type="nucleotide sequence ID" value="NZ_VYQE01000002.1"/>
</dbReference>
<evidence type="ECO:0000256" key="1">
    <source>
        <dbReference type="SAM" id="Phobius"/>
    </source>
</evidence>
<dbReference type="InterPro" id="IPR058208">
    <property type="entry name" value="PACE"/>
</dbReference>
<keyword evidence="1" id="KW-1133">Transmembrane helix</keyword>
<sequence length="143" mass="16276">MRSTPDRIRQAVSFELIGILIVTPLFAWAFDHPMGDMGILVVLGATAATAWNYLFNLGFDHLLNWRRGDVRKTLPLRVVHAVLFEATLLVLLLPLFAWWLDVSLLAALVMEISFATFYMVYAFVFTWGYDTLFPPQQVRQGGL</sequence>
<organism evidence="3 4">
    <name type="scientific">Histidinibacterium aquaticum</name>
    <dbReference type="NCBI Taxonomy" id="2613962"/>
    <lineage>
        <taxon>Bacteria</taxon>
        <taxon>Pseudomonadati</taxon>
        <taxon>Pseudomonadota</taxon>
        <taxon>Alphaproteobacteria</taxon>
        <taxon>Rhodobacterales</taxon>
        <taxon>Paracoccaceae</taxon>
        <taxon>Histidinibacterium</taxon>
    </lineage>
</organism>
<name>A0A5J5GNA1_9RHOB</name>
<dbReference type="InterPro" id="IPR007896">
    <property type="entry name" value="BTP_bacteria"/>
</dbReference>
<keyword evidence="4" id="KW-1185">Reference proteome</keyword>
<evidence type="ECO:0000259" key="2">
    <source>
        <dbReference type="Pfam" id="PF05232"/>
    </source>
</evidence>
<dbReference type="Proteomes" id="UP000326554">
    <property type="component" value="Unassembled WGS sequence"/>
</dbReference>
<proteinExistence type="predicted"/>
<keyword evidence="1" id="KW-0812">Transmembrane</keyword>
<dbReference type="NCBIfam" id="NF033664">
    <property type="entry name" value="PACE_transport"/>
    <property type="match status" value="1"/>
</dbReference>
<protein>
    <submittedName>
        <fullName evidence="3">PACE efflux transporter</fullName>
    </submittedName>
</protein>
<gene>
    <name evidence="3" type="ORF">F3S47_07135</name>
</gene>